<sequence length="158" mass="18042">MSQEMKMNEDTRMITQLNIISLLVCSNLNEELGQVRMILFDKTGTLTCNQMEFKKCSIEGTSYANGDLYKVVRDAYEQKGSFEDESSVEMIFEISSEANKSDADIKSFFRVMALCHTGIAVETEGSNKLHYEAESPEEVTFLYVAQEFGHHWHMKSPQ</sequence>
<organism evidence="5 6">
    <name type="scientific">Lactuca virosa</name>
    <dbReference type="NCBI Taxonomy" id="75947"/>
    <lineage>
        <taxon>Eukaryota</taxon>
        <taxon>Viridiplantae</taxon>
        <taxon>Streptophyta</taxon>
        <taxon>Embryophyta</taxon>
        <taxon>Tracheophyta</taxon>
        <taxon>Spermatophyta</taxon>
        <taxon>Magnoliopsida</taxon>
        <taxon>eudicotyledons</taxon>
        <taxon>Gunneridae</taxon>
        <taxon>Pentapetalae</taxon>
        <taxon>asterids</taxon>
        <taxon>campanulids</taxon>
        <taxon>Asterales</taxon>
        <taxon>Asteraceae</taxon>
        <taxon>Cichorioideae</taxon>
        <taxon>Cichorieae</taxon>
        <taxon>Lactucinae</taxon>
        <taxon>Lactuca</taxon>
    </lineage>
</organism>
<evidence type="ECO:0000313" key="6">
    <source>
        <dbReference type="Proteomes" id="UP001157418"/>
    </source>
</evidence>
<dbReference type="PANTHER" id="PTHR24092:SF157">
    <property type="entry name" value="PHOSPHOLIPID-TRANSPORTING ATPASE"/>
    <property type="match status" value="1"/>
</dbReference>
<keyword evidence="3" id="KW-1133">Transmembrane helix</keyword>
<keyword evidence="6" id="KW-1185">Reference proteome</keyword>
<proteinExistence type="predicted"/>
<dbReference type="PROSITE" id="PS00154">
    <property type="entry name" value="ATPASE_E1_E2"/>
    <property type="match status" value="1"/>
</dbReference>
<comment type="caution">
    <text evidence="5">The sequence shown here is derived from an EMBL/GenBank/DDBJ whole genome shotgun (WGS) entry which is preliminary data.</text>
</comment>
<evidence type="ECO:0000256" key="4">
    <source>
        <dbReference type="ARBA" id="ARBA00023136"/>
    </source>
</evidence>
<dbReference type="InterPro" id="IPR036412">
    <property type="entry name" value="HAD-like_sf"/>
</dbReference>
<reference evidence="5 6" key="1">
    <citation type="submission" date="2022-01" db="EMBL/GenBank/DDBJ databases">
        <authorList>
            <person name="Xiong W."/>
            <person name="Schranz E."/>
        </authorList>
    </citation>
    <scope>NUCLEOTIDE SEQUENCE [LARGE SCALE GENOMIC DNA]</scope>
</reference>
<keyword evidence="4" id="KW-0472">Membrane</keyword>
<accession>A0AAU9LJ21</accession>
<dbReference type="Proteomes" id="UP001157418">
    <property type="component" value="Unassembled WGS sequence"/>
</dbReference>
<evidence type="ECO:0000256" key="1">
    <source>
        <dbReference type="ARBA" id="ARBA00004370"/>
    </source>
</evidence>
<dbReference type="InterPro" id="IPR023299">
    <property type="entry name" value="ATPase_P-typ_cyto_dom_N"/>
</dbReference>
<dbReference type="Gene3D" id="3.40.1110.10">
    <property type="entry name" value="Calcium-transporting ATPase, cytoplasmic domain N"/>
    <property type="match status" value="1"/>
</dbReference>
<dbReference type="InterPro" id="IPR018303">
    <property type="entry name" value="ATPase_P-typ_P_site"/>
</dbReference>
<dbReference type="Gene3D" id="3.40.50.1000">
    <property type="entry name" value="HAD superfamily/HAD-like"/>
    <property type="match status" value="1"/>
</dbReference>
<dbReference type="EMBL" id="CAKMRJ010000001">
    <property type="protein sequence ID" value="CAH1414397.1"/>
    <property type="molecule type" value="Genomic_DNA"/>
</dbReference>
<evidence type="ECO:0000313" key="5">
    <source>
        <dbReference type="EMBL" id="CAH1414397.1"/>
    </source>
</evidence>
<dbReference type="AlphaFoldDB" id="A0AAU9LJ21"/>
<name>A0AAU9LJ21_9ASTR</name>
<protein>
    <submittedName>
        <fullName evidence="5">Uncharacterized protein</fullName>
    </submittedName>
</protein>
<dbReference type="GO" id="GO:0045332">
    <property type="term" value="P:phospholipid translocation"/>
    <property type="evidence" value="ECO:0007669"/>
    <property type="project" value="TreeGrafter"/>
</dbReference>
<evidence type="ECO:0000256" key="2">
    <source>
        <dbReference type="ARBA" id="ARBA00022692"/>
    </source>
</evidence>
<keyword evidence="2" id="KW-0812">Transmembrane</keyword>
<dbReference type="InterPro" id="IPR023214">
    <property type="entry name" value="HAD_sf"/>
</dbReference>
<dbReference type="PANTHER" id="PTHR24092">
    <property type="entry name" value="PROBABLE PHOSPHOLIPID-TRANSPORTING ATPASE"/>
    <property type="match status" value="1"/>
</dbReference>
<dbReference type="GO" id="GO:0000166">
    <property type="term" value="F:nucleotide binding"/>
    <property type="evidence" value="ECO:0007669"/>
    <property type="project" value="InterPro"/>
</dbReference>
<evidence type="ECO:0000256" key="3">
    <source>
        <dbReference type="ARBA" id="ARBA00022989"/>
    </source>
</evidence>
<dbReference type="SUPFAM" id="SSF56784">
    <property type="entry name" value="HAD-like"/>
    <property type="match status" value="1"/>
</dbReference>
<dbReference type="GO" id="GO:0005886">
    <property type="term" value="C:plasma membrane"/>
    <property type="evidence" value="ECO:0007669"/>
    <property type="project" value="TreeGrafter"/>
</dbReference>
<gene>
    <name evidence="5" type="ORF">LVIROSA_LOCUS2313</name>
</gene>
<dbReference type="GO" id="GO:0140326">
    <property type="term" value="F:ATPase-coupled intramembrane lipid transporter activity"/>
    <property type="evidence" value="ECO:0007669"/>
    <property type="project" value="TreeGrafter"/>
</dbReference>
<comment type="subcellular location">
    <subcellularLocation>
        <location evidence="1">Membrane</location>
    </subcellularLocation>
</comment>